<feature type="compositionally biased region" description="Low complexity" evidence="2">
    <location>
        <begin position="634"/>
        <end position="644"/>
    </location>
</feature>
<dbReference type="Proteomes" id="UP000018201">
    <property type="component" value="Unassembled WGS sequence"/>
</dbReference>
<keyword evidence="1" id="KW-0175">Coiled coil</keyword>
<dbReference type="VEuPathDB" id="ToxoDB:EPH_0002820"/>
<feature type="coiled-coil region" evidence="1">
    <location>
        <begin position="91"/>
        <end position="132"/>
    </location>
</feature>
<feature type="region of interest" description="Disordered" evidence="2">
    <location>
        <begin position="336"/>
        <end position="377"/>
    </location>
</feature>
<evidence type="ECO:0000256" key="2">
    <source>
        <dbReference type="SAM" id="MobiDB-lite"/>
    </source>
</evidence>
<feature type="compositionally biased region" description="Low complexity" evidence="2">
    <location>
        <begin position="181"/>
        <end position="191"/>
    </location>
</feature>
<feature type="region of interest" description="Disordered" evidence="2">
    <location>
        <begin position="181"/>
        <end position="234"/>
    </location>
</feature>
<feature type="region of interest" description="Disordered" evidence="2">
    <location>
        <begin position="412"/>
        <end position="460"/>
    </location>
</feature>
<gene>
    <name evidence="3" type="ORF">EPH_0002820</name>
</gene>
<dbReference type="OrthoDB" id="347546at2759"/>
<organism evidence="3 4">
    <name type="scientific">Eimeria praecox</name>
    <dbReference type="NCBI Taxonomy" id="51316"/>
    <lineage>
        <taxon>Eukaryota</taxon>
        <taxon>Sar</taxon>
        <taxon>Alveolata</taxon>
        <taxon>Apicomplexa</taxon>
        <taxon>Conoidasida</taxon>
        <taxon>Coccidia</taxon>
        <taxon>Eucoccidiorida</taxon>
        <taxon>Eimeriorina</taxon>
        <taxon>Eimeriidae</taxon>
        <taxon>Eimeria</taxon>
    </lineage>
</organism>
<name>U6G310_9EIME</name>
<accession>U6G310</accession>
<feature type="compositionally biased region" description="Low complexity" evidence="2">
    <location>
        <begin position="206"/>
        <end position="215"/>
    </location>
</feature>
<sequence length="849" mass="92083">MARKSFRTSRVGAGDWMTEMIRAIVDDSSLESLGISAEDAGKAVARNVFPVIKKRIAFIVGYTGSSFEAALVDEITQGEGPISSLELLEKVKEASQRIKELTGIIESQSEKMRELESNLAQANEFLDKVENVKEDALTAAEKSKEFAKKEEEKFPKTNKEFLEQLRSELREEVALELAEQATAATAASNTETAEKEVQTDPVSLEPAASTPESVPVAPPSAPAPEASPDTSRANQQLTDADRDLLRSCLEEIRHLNSTLSSHAGSLSVCQQSDVAESRRGVSLRNSCVGTSEGVLGGHQGTVYEHVPLTTLHLSPIYRAHPQREELGSARSIRLSAPLSPHGRLQLERPSEDHSNAGGPSLGPLCPPSEPTFAAAASGTVNRPSVAVETATLQDAPQQQTFVNAHMMSAELPEEVSVPPTQDYSLHPPCPPAEGSIASSSLSREGSTLKPRKPGATKAQGKLQISFADEPLLTSDPPGSSSASSTIFNQTENMQHALDSPQELSEPVKATAAETPERENPSHDSGEKAASSVSGVQQQQQQQQTTEKKPDEGLQEQNASPGGGAASISLSHTSLANSLISDGERQATVQGEKSPVEDHQHPDPQQPQQQEEQPRQHQQEEQPTEQQQEEEAERGQQVQQEQEQAQQHDRQQQQLQAAEGSRSMTRDNSFCLPPEAIFGQHGPPIWPMVTGGLSWYRSHETKTIPLAPLQRQVRAEFRETVVPIECTGTPLLMCPGKSVAVGRERYTEFSQELPSDAPSEHRPPSADTSNSVYIPLKGSKLGTGTRKLSKKEPRPTPESTCKTLNDLRIRNQVLETQVLGLSVALRQAHERLNTLTRASDTLRNGVPVPK</sequence>
<feature type="compositionally biased region" description="Polar residues" evidence="2">
    <location>
        <begin position="567"/>
        <end position="579"/>
    </location>
</feature>
<dbReference type="EMBL" id="HG690424">
    <property type="protein sequence ID" value="CDI74555.1"/>
    <property type="molecule type" value="Genomic_DNA"/>
</dbReference>
<evidence type="ECO:0000313" key="4">
    <source>
        <dbReference type="Proteomes" id="UP000018201"/>
    </source>
</evidence>
<reference evidence="3" key="2">
    <citation type="submission" date="2013-10" db="EMBL/GenBank/DDBJ databases">
        <authorList>
            <person name="Aslett M."/>
        </authorList>
    </citation>
    <scope>NUCLEOTIDE SEQUENCE [LARGE SCALE GENOMIC DNA]</scope>
    <source>
        <strain evidence="3">Houghton</strain>
    </source>
</reference>
<evidence type="ECO:0000313" key="3">
    <source>
        <dbReference type="EMBL" id="CDI74555.1"/>
    </source>
</evidence>
<feature type="compositionally biased region" description="Basic and acidic residues" evidence="2">
    <location>
        <begin position="344"/>
        <end position="354"/>
    </location>
</feature>
<protein>
    <submittedName>
        <fullName evidence="3">Uncharacterized protein</fullName>
    </submittedName>
</protein>
<feature type="region of interest" description="Disordered" evidence="2">
    <location>
        <begin position="496"/>
        <end position="680"/>
    </location>
</feature>
<feature type="compositionally biased region" description="Polar residues" evidence="2">
    <location>
        <begin position="436"/>
        <end position="445"/>
    </location>
</feature>
<feature type="region of interest" description="Disordered" evidence="2">
    <location>
        <begin position="748"/>
        <end position="799"/>
    </location>
</feature>
<proteinExistence type="predicted"/>
<feature type="compositionally biased region" description="Basic and acidic residues" evidence="2">
    <location>
        <begin position="514"/>
        <end position="526"/>
    </location>
</feature>
<dbReference type="AlphaFoldDB" id="U6G310"/>
<keyword evidence="4" id="KW-1185">Reference proteome</keyword>
<reference evidence="3" key="1">
    <citation type="submission" date="2013-10" db="EMBL/GenBank/DDBJ databases">
        <title>Genomic analysis of the causative agents of coccidiosis in chickens.</title>
        <authorList>
            <person name="Reid A.J."/>
            <person name="Blake D."/>
            <person name="Billington K."/>
            <person name="Browne H."/>
            <person name="Dunn M."/>
            <person name="Hung S."/>
            <person name="Kawahara F."/>
            <person name="Miranda-Saavedra D."/>
            <person name="Mourier T."/>
            <person name="Nagra H."/>
            <person name="Otto T.D."/>
            <person name="Rawlings N."/>
            <person name="Sanchez A."/>
            <person name="Sanders M."/>
            <person name="Subramaniam C."/>
            <person name="Tay Y."/>
            <person name="Dear P."/>
            <person name="Doerig C."/>
            <person name="Gruber A."/>
            <person name="Parkinson J."/>
            <person name="Shirley M."/>
            <person name="Wan K.L."/>
            <person name="Berriman M."/>
            <person name="Tomley F."/>
            <person name="Pain A."/>
        </authorList>
    </citation>
    <scope>NUCLEOTIDE SEQUENCE [LARGE SCALE GENOMIC DNA]</scope>
    <source>
        <strain evidence="3">Houghton</strain>
    </source>
</reference>
<evidence type="ECO:0000256" key="1">
    <source>
        <dbReference type="SAM" id="Coils"/>
    </source>
</evidence>